<dbReference type="AlphaFoldDB" id="A0A2M7EA19"/>
<dbReference type="EMBL" id="PETL01000071">
    <property type="protein sequence ID" value="PIV64590.1"/>
    <property type="molecule type" value="Genomic_DNA"/>
</dbReference>
<dbReference type="FunFam" id="1.10.600.10:FF:000001">
    <property type="entry name" value="Geranylgeranyl diphosphate synthase"/>
    <property type="match status" value="1"/>
</dbReference>
<dbReference type="PROSITE" id="PS00723">
    <property type="entry name" value="POLYPRENYL_SYNTHASE_1"/>
    <property type="match status" value="1"/>
</dbReference>
<dbReference type="SUPFAM" id="SSF48576">
    <property type="entry name" value="Terpenoid synthases"/>
    <property type="match status" value="1"/>
</dbReference>
<keyword evidence="5" id="KW-0460">Magnesium</keyword>
<organism evidence="8 9">
    <name type="scientific">bacterium (Candidatus Ratteibacteria) CG01_land_8_20_14_3_00_40_19</name>
    <dbReference type="NCBI Taxonomy" id="2014290"/>
    <lineage>
        <taxon>Bacteria</taxon>
        <taxon>Candidatus Ratteibacteria</taxon>
    </lineage>
</organism>
<dbReference type="GO" id="GO:0004659">
    <property type="term" value="F:prenyltransferase activity"/>
    <property type="evidence" value="ECO:0007669"/>
    <property type="project" value="InterPro"/>
</dbReference>
<dbReference type="GO" id="GO:0016114">
    <property type="term" value="P:terpenoid biosynthetic process"/>
    <property type="evidence" value="ECO:0007669"/>
    <property type="project" value="UniProtKB-ARBA"/>
</dbReference>
<dbReference type="InterPro" id="IPR033749">
    <property type="entry name" value="Polyprenyl_synt_CS"/>
</dbReference>
<evidence type="ECO:0000256" key="6">
    <source>
        <dbReference type="ARBA" id="ARBA00023229"/>
    </source>
</evidence>
<evidence type="ECO:0000256" key="3">
    <source>
        <dbReference type="ARBA" id="ARBA00022679"/>
    </source>
</evidence>
<name>A0A2M7EA19_9BACT</name>
<dbReference type="SFLD" id="SFLDS00005">
    <property type="entry name" value="Isoprenoid_Synthase_Type_I"/>
    <property type="match status" value="1"/>
</dbReference>
<evidence type="ECO:0000256" key="1">
    <source>
        <dbReference type="ARBA" id="ARBA00001946"/>
    </source>
</evidence>
<evidence type="ECO:0000256" key="7">
    <source>
        <dbReference type="RuleBase" id="RU004466"/>
    </source>
</evidence>
<evidence type="ECO:0000256" key="2">
    <source>
        <dbReference type="ARBA" id="ARBA00006706"/>
    </source>
</evidence>
<comment type="caution">
    <text evidence="8">The sequence shown here is derived from an EMBL/GenBank/DDBJ whole genome shotgun (WGS) entry which is preliminary data.</text>
</comment>
<dbReference type="Proteomes" id="UP000228886">
    <property type="component" value="Unassembled WGS sequence"/>
</dbReference>
<dbReference type="SFLD" id="SFLDG01017">
    <property type="entry name" value="Polyprenyl_Transferase_Like"/>
    <property type="match status" value="1"/>
</dbReference>
<dbReference type="GO" id="GO:0046872">
    <property type="term" value="F:metal ion binding"/>
    <property type="evidence" value="ECO:0007669"/>
    <property type="project" value="UniProtKB-KW"/>
</dbReference>
<keyword evidence="6" id="KW-0414">Isoprene biosynthesis</keyword>
<evidence type="ECO:0000313" key="9">
    <source>
        <dbReference type="Proteomes" id="UP000228886"/>
    </source>
</evidence>
<sequence>MIKKYLETKRLLINEALGHYLPSGKKRPTLLHQAMRYAVFSDGKRLRPILVLIASEICGSKSKRAMPLACAIEMIHAYSLIHDDLPSMDNSDFRRGKQSCHKKFGEATAILAGDALLTLAFEVLAGTNYPIIVEVARAIGEEGMIAGQITDIQEKGKEPDKRTIRYIREHKTGNLITACLKTGGILAKSDPEKIKHLTKFGRWFGLAYQIYDDLKDKELQEKENLAFSRIKTLKKRMEKKASFLGKKGEILKELTDYVFRI</sequence>
<comment type="cofactor">
    <cofactor evidence="1">
        <name>Mg(2+)</name>
        <dbReference type="ChEBI" id="CHEBI:18420"/>
    </cofactor>
</comment>
<dbReference type="InterPro" id="IPR000092">
    <property type="entry name" value="Polyprenyl_synt"/>
</dbReference>
<dbReference type="PANTHER" id="PTHR43281:SF1">
    <property type="entry name" value="FARNESYL DIPHOSPHATE SYNTHASE"/>
    <property type="match status" value="1"/>
</dbReference>
<evidence type="ECO:0000256" key="4">
    <source>
        <dbReference type="ARBA" id="ARBA00022723"/>
    </source>
</evidence>
<gene>
    <name evidence="8" type="ORF">COS11_01390</name>
</gene>
<reference evidence="9" key="1">
    <citation type="submission" date="2017-09" db="EMBL/GenBank/DDBJ databases">
        <title>Depth-based differentiation of microbial function through sediment-hosted aquifers and enrichment of novel symbionts in the deep terrestrial subsurface.</title>
        <authorList>
            <person name="Probst A.J."/>
            <person name="Ladd B."/>
            <person name="Jarett J.K."/>
            <person name="Geller-Mcgrath D.E."/>
            <person name="Sieber C.M.K."/>
            <person name="Emerson J.B."/>
            <person name="Anantharaman K."/>
            <person name="Thomas B.C."/>
            <person name="Malmstrom R."/>
            <person name="Stieglmeier M."/>
            <person name="Klingl A."/>
            <person name="Woyke T."/>
            <person name="Ryan C.M."/>
            <person name="Banfield J.F."/>
        </authorList>
    </citation>
    <scope>NUCLEOTIDE SEQUENCE [LARGE SCALE GENOMIC DNA]</scope>
</reference>
<dbReference type="InterPro" id="IPR008949">
    <property type="entry name" value="Isoprenoid_synthase_dom_sf"/>
</dbReference>
<comment type="similarity">
    <text evidence="2 7">Belongs to the FPP/GGPP synthase family.</text>
</comment>
<evidence type="ECO:0000256" key="5">
    <source>
        <dbReference type="ARBA" id="ARBA00022842"/>
    </source>
</evidence>
<protein>
    <recommendedName>
        <fullName evidence="10">Polyprenyl synthetase family protein</fullName>
    </recommendedName>
</protein>
<accession>A0A2M7EA19</accession>
<keyword evidence="4" id="KW-0479">Metal-binding</keyword>
<dbReference type="Pfam" id="PF00348">
    <property type="entry name" value="polyprenyl_synt"/>
    <property type="match status" value="1"/>
</dbReference>
<dbReference type="PANTHER" id="PTHR43281">
    <property type="entry name" value="FARNESYL DIPHOSPHATE SYNTHASE"/>
    <property type="match status" value="1"/>
</dbReference>
<keyword evidence="3 7" id="KW-0808">Transferase</keyword>
<dbReference type="PROSITE" id="PS00444">
    <property type="entry name" value="POLYPRENYL_SYNTHASE_2"/>
    <property type="match status" value="1"/>
</dbReference>
<evidence type="ECO:0008006" key="10">
    <source>
        <dbReference type="Google" id="ProtNLM"/>
    </source>
</evidence>
<dbReference type="Gene3D" id="1.10.600.10">
    <property type="entry name" value="Farnesyl Diphosphate Synthase"/>
    <property type="match status" value="1"/>
</dbReference>
<dbReference type="CDD" id="cd00685">
    <property type="entry name" value="Trans_IPPS_HT"/>
    <property type="match status" value="1"/>
</dbReference>
<evidence type="ECO:0000313" key="8">
    <source>
        <dbReference type="EMBL" id="PIV64590.1"/>
    </source>
</evidence>
<proteinExistence type="inferred from homology"/>